<keyword evidence="3" id="KW-1185">Reference proteome</keyword>
<feature type="region of interest" description="Disordered" evidence="1">
    <location>
        <begin position="35"/>
        <end position="73"/>
    </location>
</feature>
<gene>
    <name evidence="2" type="ORF">EV695_2224</name>
</gene>
<dbReference type="AlphaFoldDB" id="A0A4R1FA69"/>
<protein>
    <submittedName>
        <fullName evidence="2">Uncharacterized protein</fullName>
    </submittedName>
</protein>
<name>A0A4R1FA69_9GAMM</name>
<dbReference type="RefSeq" id="WP_131905964.1">
    <property type="nucleotide sequence ID" value="NZ_BAAAFU010000004.1"/>
</dbReference>
<feature type="compositionally biased region" description="Basic and acidic residues" evidence="1">
    <location>
        <begin position="64"/>
        <end position="73"/>
    </location>
</feature>
<dbReference type="PROSITE" id="PS51257">
    <property type="entry name" value="PROKAR_LIPOPROTEIN"/>
    <property type="match status" value="1"/>
</dbReference>
<feature type="compositionally biased region" description="Polar residues" evidence="1">
    <location>
        <begin position="43"/>
        <end position="63"/>
    </location>
</feature>
<organism evidence="2 3">
    <name type="scientific">Cocleimonas flava</name>
    <dbReference type="NCBI Taxonomy" id="634765"/>
    <lineage>
        <taxon>Bacteria</taxon>
        <taxon>Pseudomonadati</taxon>
        <taxon>Pseudomonadota</taxon>
        <taxon>Gammaproteobacteria</taxon>
        <taxon>Thiotrichales</taxon>
        <taxon>Thiotrichaceae</taxon>
        <taxon>Cocleimonas</taxon>
    </lineage>
</organism>
<evidence type="ECO:0000313" key="2">
    <source>
        <dbReference type="EMBL" id="TCJ87711.1"/>
    </source>
</evidence>
<reference evidence="2 3" key="1">
    <citation type="submission" date="2019-03" db="EMBL/GenBank/DDBJ databases">
        <title>Genomic Encyclopedia of Type Strains, Phase IV (KMG-IV): sequencing the most valuable type-strain genomes for metagenomic binning, comparative biology and taxonomic classification.</title>
        <authorList>
            <person name="Goeker M."/>
        </authorList>
    </citation>
    <scope>NUCLEOTIDE SEQUENCE [LARGE SCALE GENOMIC DNA]</scope>
    <source>
        <strain evidence="2 3">DSM 24830</strain>
    </source>
</reference>
<accession>A0A4R1FA69</accession>
<dbReference type="Proteomes" id="UP000294887">
    <property type="component" value="Unassembled WGS sequence"/>
</dbReference>
<comment type="caution">
    <text evidence="2">The sequence shown here is derived from an EMBL/GenBank/DDBJ whole genome shotgun (WGS) entry which is preliminary data.</text>
</comment>
<evidence type="ECO:0000256" key="1">
    <source>
        <dbReference type="SAM" id="MobiDB-lite"/>
    </source>
</evidence>
<evidence type="ECO:0000313" key="3">
    <source>
        <dbReference type="Proteomes" id="UP000294887"/>
    </source>
</evidence>
<dbReference type="EMBL" id="SMFQ01000003">
    <property type="protein sequence ID" value="TCJ87711.1"/>
    <property type="molecule type" value="Genomic_DNA"/>
</dbReference>
<sequence length="329" mass="36265">MLINNKKIKGIKNGHILGIFLSALLISACNNDDSSADSDSHTAKPQSLLSTSVNSTTDQSNNNTEKHNDPNEIKTWHGQDFGFVSEDHPAINKIEALIALGKINAATISYRNTSTFLSSQASDSDVNLWSNHAAASINEDVLAIYDSLELVFRNNNIKPFKESLEQLAKPETIEIYTRNSNDNSIRQQKNEITQASRIISASISNAISVLEPSRKEYILAGSVMLNESGKNLQEALSKDGMITNPSKHQLGISQIDGALSLIPKFAIDQCEKQRQISQAYRDNTNEIVEQLTSFDNKPAQADVNDIYALAKKTEDMAKTLPEKDLDICK</sequence>
<proteinExistence type="predicted"/>